<dbReference type="PANTHER" id="PTHR46278:SF2">
    <property type="entry name" value="ASPARTATE-SEMIALDEHYDE DEHYDROGENASE"/>
    <property type="match status" value="1"/>
</dbReference>
<name>B2A769_NATTJ</name>
<evidence type="ECO:0000313" key="18">
    <source>
        <dbReference type="EMBL" id="ACB84263.1"/>
    </source>
</evidence>
<comment type="pathway">
    <text evidence="1 15">Amino-acid biosynthesis; L-methionine biosynthesis via de novo pathway; L-homoserine from L-aspartate: step 2/3.</text>
</comment>
<comment type="similarity">
    <text evidence="4 15">Belongs to the aspartate-semialdehyde dehydrogenase family.</text>
</comment>
<dbReference type="OrthoDB" id="9805684at2"/>
<dbReference type="KEGG" id="nth:Nther_0670"/>
<dbReference type="Gene3D" id="3.30.360.10">
    <property type="entry name" value="Dihydrodipicolinate Reductase, domain 2"/>
    <property type="match status" value="1"/>
</dbReference>
<proteinExistence type="inferred from homology"/>
<feature type="binding site" evidence="15">
    <location>
        <begin position="11"/>
        <end position="14"/>
    </location>
    <ligand>
        <name>NADP(+)</name>
        <dbReference type="ChEBI" id="CHEBI:58349"/>
    </ligand>
</feature>
<dbReference type="HOGENOM" id="CLU_049966_0_1_9"/>
<dbReference type="GO" id="GO:0004073">
    <property type="term" value="F:aspartate-semialdehyde dehydrogenase activity"/>
    <property type="evidence" value="ECO:0007669"/>
    <property type="project" value="UniProtKB-UniRule"/>
</dbReference>
<evidence type="ECO:0000256" key="9">
    <source>
        <dbReference type="ARBA" id="ARBA00022857"/>
    </source>
</evidence>
<evidence type="ECO:0000256" key="3">
    <source>
        <dbReference type="ARBA" id="ARBA00005097"/>
    </source>
</evidence>
<dbReference type="Gene3D" id="3.40.50.720">
    <property type="entry name" value="NAD(P)-binding Rossmann-like Domain"/>
    <property type="match status" value="1"/>
</dbReference>
<feature type="binding site" evidence="15">
    <location>
        <begin position="160"/>
        <end position="161"/>
    </location>
    <ligand>
        <name>NADP(+)</name>
        <dbReference type="ChEBI" id="CHEBI:58349"/>
    </ligand>
</feature>
<comment type="pathway">
    <text evidence="2 15">Amino-acid biosynthesis; L-lysine biosynthesis via DAP pathway; (S)-tetrahydrodipicolinate from L-aspartate: step 2/4.</text>
</comment>
<dbReference type="GO" id="GO:0019877">
    <property type="term" value="P:diaminopimelate biosynthetic process"/>
    <property type="evidence" value="ECO:0007669"/>
    <property type="project" value="UniProtKB-UniRule"/>
</dbReference>
<keyword evidence="11 15" id="KW-0560">Oxidoreductase</keyword>
<keyword evidence="12 15" id="KW-0457">Lysine biosynthesis</keyword>
<keyword evidence="13 15" id="KW-0486">Methionine biosynthesis</keyword>
<evidence type="ECO:0000256" key="1">
    <source>
        <dbReference type="ARBA" id="ARBA00005021"/>
    </source>
</evidence>
<dbReference type="NCBIfam" id="NF011456">
    <property type="entry name" value="PRK14874.1"/>
    <property type="match status" value="1"/>
</dbReference>
<dbReference type="GO" id="GO:0050661">
    <property type="term" value="F:NADP binding"/>
    <property type="evidence" value="ECO:0007669"/>
    <property type="project" value="UniProtKB-UniRule"/>
</dbReference>
<comment type="function">
    <text evidence="15">Catalyzes the NADPH-dependent formation of L-aspartate-semialdehyde (L-ASA) by the reductive dephosphorylation of L-aspartyl-4-phosphate.</text>
</comment>
<reference evidence="18 19" key="2">
    <citation type="journal article" date="2011" name="J. Bacteriol.">
        <title>Complete genome sequence of the anaerobic, halophilic alkalithermophile Natranaerobius thermophilus JW/NM-WN-LF.</title>
        <authorList>
            <person name="Zhao B."/>
            <person name="Mesbah N.M."/>
            <person name="Dalin E."/>
            <person name="Goodwin L."/>
            <person name="Nolan M."/>
            <person name="Pitluck S."/>
            <person name="Chertkov O."/>
            <person name="Brettin T.S."/>
            <person name="Han J."/>
            <person name="Larimer F.W."/>
            <person name="Land M.L."/>
            <person name="Hauser L."/>
            <person name="Kyrpides N."/>
            <person name="Wiegel J."/>
        </authorList>
    </citation>
    <scope>NUCLEOTIDE SEQUENCE [LARGE SCALE GENOMIC DNA]</scope>
    <source>
        <strain evidence="19">ATCC BAA-1301 / DSM 18059 / JW/NM-WN-LF</strain>
    </source>
</reference>
<evidence type="ECO:0000256" key="15">
    <source>
        <dbReference type="HAMAP-Rule" id="MF_02121"/>
    </source>
</evidence>
<evidence type="ECO:0000256" key="16">
    <source>
        <dbReference type="PIRSR" id="PIRSR000148-1"/>
    </source>
</evidence>
<dbReference type="PANTHER" id="PTHR46278">
    <property type="entry name" value="DEHYDROGENASE, PUTATIVE-RELATED"/>
    <property type="match status" value="1"/>
</dbReference>
<comment type="pathway">
    <text evidence="3 15">Amino-acid biosynthesis; L-threonine biosynthesis; L-threonine from L-aspartate: step 2/5.</text>
</comment>
<dbReference type="InterPro" id="IPR005986">
    <property type="entry name" value="Asp_semialdehyde_DH_beta"/>
</dbReference>
<evidence type="ECO:0000259" key="17">
    <source>
        <dbReference type="SMART" id="SM00859"/>
    </source>
</evidence>
<feature type="binding site" evidence="15">
    <location>
        <position position="101"/>
    </location>
    <ligand>
        <name>phosphate</name>
        <dbReference type="ChEBI" id="CHEBI:43474"/>
    </ligand>
</feature>
<feature type="active site" description="Proton acceptor" evidence="15 16">
    <location>
        <position position="243"/>
    </location>
</feature>
<feature type="binding site" evidence="15">
    <location>
        <position position="157"/>
    </location>
    <ligand>
        <name>substrate</name>
    </ligand>
</feature>
<evidence type="ECO:0000256" key="12">
    <source>
        <dbReference type="ARBA" id="ARBA00023154"/>
    </source>
</evidence>
<dbReference type="InParanoid" id="B2A769"/>
<feature type="domain" description="Semialdehyde dehydrogenase NAD-binding" evidence="17">
    <location>
        <begin position="4"/>
        <end position="121"/>
    </location>
</feature>
<evidence type="ECO:0000313" key="19">
    <source>
        <dbReference type="Proteomes" id="UP000001683"/>
    </source>
</evidence>
<dbReference type="Pfam" id="PF01118">
    <property type="entry name" value="Semialdhyde_dh"/>
    <property type="match status" value="1"/>
</dbReference>
<dbReference type="InterPro" id="IPR012080">
    <property type="entry name" value="Asp_semialdehyde_DH"/>
</dbReference>
<dbReference type="SUPFAM" id="SSF55347">
    <property type="entry name" value="Glyceraldehyde-3-phosphate dehydrogenase-like, C-terminal domain"/>
    <property type="match status" value="1"/>
</dbReference>
<evidence type="ECO:0000256" key="10">
    <source>
        <dbReference type="ARBA" id="ARBA00022915"/>
    </source>
</evidence>
<dbReference type="GO" id="GO:0009097">
    <property type="term" value="P:isoleucine biosynthetic process"/>
    <property type="evidence" value="ECO:0007669"/>
    <property type="project" value="UniProtKB-UniRule"/>
</dbReference>
<dbReference type="CDD" id="cd02316">
    <property type="entry name" value="VcASADH2_like_N"/>
    <property type="match status" value="1"/>
</dbReference>
<dbReference type="GO" id="GO:0046983">
    <property type="term" value="F:protein dimerization activity"/>
    <property type="evidence" value="ECO:0007669"/>
    <property type="project" value="InterPro"/>
</dbReference>
<keyword evidence="19" id="KW-1185">Reference proteome</keyword>
<dbReference type="UniPathway" id="UPA00034">
    <property type="reaction ID" value="UER00016"/>
</dbReference>
<dbReference type="RefSeq" id="WP_012447147.1">
    <property type="nucleotide sequence ID" value="NC_010718.1"/>
</dbReference>
<dbReference type="CDD" id="cd18131">
    <property type="entry name" value="ASADH_C_bac_euk_like"/>
    <property type="match status" value="1"/>
</dbReference>
<keyword evidence="8 15" id="KW-0791">Threonine biosynthesis</keyword>
<gene>
    <name evidence="15" type="primary">asd</name>
    <name evidence="18" type="ordered locus">Nther_0670</name>
</gene>
<evidence type="ECO:0000256" key="14">
    <source>
        <dbReference type="ARBA" id="ARBA00047891"/>
    </source>
</evidence>
<dbReference type="GO" id="GO:0009088">
    <property type="term" value="P:threonine biosynthetic process"/>
    <property type="evidence" value="ECO:0007669"/>
    <property type="project" value="UniProtKB-UniRule"/>
</dbReference>
<comment type="caution">
    <text evidence="15">Lacks conserved residue(s) required for the propagation of feature annotation.</text>
</comment>
<dbReference type="GO" id="GO:0051287">
    <property type="term" value="F:NAD binding"/>
    <property type="evidence" value="ECO:0007669"/>
    <property type="project" value="InterPro"/>
</dbReference>
<evidence type="ECO:0000256" key="7">
    <source>
        <dbReference type="ARBA" id="ARBA00022605"/>
    </source>
</evidence>
<dbReference type="PIRSF" id="PIRSF000148">
    <property type="entry name" value="ASA_dh"/>
    <property type="match status" value="1"/>
</dbReference>
<dbReference type="UniPathway" id="UPA00050">
    <property type="reaction ID" value="UER00463"/>
</dbReference>
<comment type="catalytic activity">
    <reaction evidence="14 15">
        <text>L-aspartate 4-semialdehyde + phosphate + NADP(+) = 4-phospho-L-aspartate + NADPH + H(+)</text>
        <dbReference type="Rhea" id="RHEA:24284"/>
        <dbReference type="ChEBI" id="CHEBI:15378"/>
        <dbReference type="ChEBI" id="CHEBI:43474"/>
        <dbReference type="ChEBI" id="CHEBI:57535"/>
        <dbReference type="ChEBI" id="CHEBI:57783"/>
        <dbReference type="ChEBI" id="CHEBI:58349"/>
        <dbReference type="ChEBI" id="CHEBI:537519"/>
        <dbReference type="EC" id="1.2.1.11"/>
    </reaction>
</comment>
<dbReference type="Proteomes" id="UP000001683">
    <property type="component" value="Chromosome"/>
</dbReference>
<dbReference type="eggNOG" id="COG0136">
    <property type="taxonomic scope" value="Bacteria"/>
</dbReference>
<dbReference type="InterPro" id="IPR012280">
    <property type="entry name" value="Semialdhyde_DH_dimer_dom"/>
</dbReference>
<dbReference type="AlphaFoldDB" id="B2A769"/>
<sequence length="337" mass="36761">MGINLAIVGSTGAVGQTILDILRENNLDFSLNNLKLLASENSAGTKITFGGKEITVEAANSSSFHDVDIAIFSAGSSVSKNLAPKAVESGAIVIDNSSAFRMDDKVPLVAAGVNYESLYEHEGIIANPNCSTIQMVCALKPILDHAGIKRIVVSTYQSVSGTGYQAMKELTEQSPKYLNNEAIEKQIYPHQIAFNMLPHLDSFDENGDTKEELKMVNETKKIFQDENIGVTATTVRVPVFIGHSEAVNIETKSKLSACDARQLLENFSEVEVIDDPFEAKYPTPIEIAGKDQVYVGRIREDLSIDNGLNLWVVADNLRRGAAFNALLLTEYLAKYII</sequence>
<reference evidence="18 19" key="1">
    <citation type="submission" date="2008-04" db="EMBL/GenBank/DDBJ databases">
        <title>Complete sequence of chromosome of Natranaerobius thermophilus JW/NM-WN-LF.</title>
        <authorList>
            <consortium name="US DOE Joint Genome Institute"/>
            <person name="Copeland A."/>
            <person name="Lucas S."/>
            <person name="Lapidus A."/>
            <person name="Glavina del Rio T."/>
            <person name="Dalin E."/>
            <person name="Tice H."/>
            <person name="Bruce D."/>
            <person name="Goodwin L."/>
            <person name="Pitluck S."/>
            <person name="Chertkov O."/>
            <person name="Brettin T."/>
            <person name="Detter J.C."/>
            <person name="Han C."/>
            <person name="Kuske C.R."/>
            <person name="Schmutz J."/>
            <person name="Larimer F."/>
            <person name="Land M."/>
            <person name="Hauser L."/>
            <person name="Kyrpides N."/>
            <person name="Lykidis A."/>
            <person name="Mesbah N.M."/>
            <person name="Wiegel J."/>
        </authorList>
    </citation>
    <scope>NUCLEOTIDE SEQUENCE [LARGE SCALE GENOMIC DNA]</scope>
    <source>
        <strain evidence="19">ATCC BAA-1301 / DSM 18059 / JW/NM-WN-LF</strain>
    </source>
</reference>
<keyword evidence="7 15" id="KW-0028">Amino-acid biosynthesis</keyword>
<evidence type="ECO:0000256" key="4">
    <source>
        <dbReference type="ARBA" id="ARBA00010584"/>
    </source>
</evidence>
<organism evidence="18 19">
    <name type="scientific">Natranaerobius thermophilus (strain ATCC BAA-1301 / DSM 18059 / JW/NM-WN-LF)</name>
    <dbReference type="NCBI Taxonomy" id="457570"/>
    <lineage>
        <taxon>Bacteria</taxon>
        <taxon>Bacillati</taxon>
        <taxon>Bacillota</taxon>
        <taxon>Clostridia</taxon>
        <taxon>Natranaerobiales</taxon>
        <taxon>Natranaerobiaceae</taxon>
        <taxon>Natranaerobius</taxon>
    </lineage>
</organism>
<dbReference type="SUPFAM" id="SSF51735">
    <property type="entry name" value="NAD(P)-binding Rossmann-fold domains"/>
    <property type="match status" value="1"/>
</dbReference>
<dbReference type="InterPro" id="IPR000534">
    <property type="entry name" value="Semialdehyde_DH_NAD-bd"/>
</dbReference>
<feature type="binding site" evidence="15">
    <location>
        <position position="316"/>
    </location>
    <ligand>
        <name>NADP(+)</name>
        <dbReference type="ChEBI" id="CHEBI:58349"/>
    </ligand>
</feature>
<dbReference type="EMBL" id="CP001034">
    <property type="protein sequence ID" value="ACB84263.1"/>
    <property type="molecule type" value="Genomic_DNA"/>
</dbReference>
<evidence type="ECO:0000256" key="8">
    <source>
        <dbReference type="ARBA" id="ARBA00022697"/>
    </source>
</evidence>
<dbReference type="InterPro" id="IPR036291">
    <property type="entry name" value="NAD(P)-bd_dom_sf"/>
</dbReference>
<dbReference type="GO" id="GO:0071266">
    <property type="term" value="P:'de novo' L-methionine biosynthetic process"/>
    <property type="evidence" value="ECO:0007669"/>
    <property type="project" value="UniProtKB-UniRule"/>
</dbReference>
<dbReference type="EC" id="1.2.1.11" evidence="6 15"/>
<keyword evidence="9 15" id="KW-0521">NADP</keyword>
<dbReference type="Pfam" id="PF02774">
    <property type="entry name" value="Semialdhyde_dhC"/>
    <property type="match status" value="1"/>
</dbReference>
<dbReference type="SMART" id="SM00859">
    <property type="entry name" value="Semialdhyde_dh"/>
    <property type="match status" value="1"/>
</dbReference>
<dbReference type="GO" id="GO:0009089">
    <property type="term" value="P:lysine biosynthetic process via diaminopimelate"/>
    <property type="evidence" value="ECO:0007669"/>
    <property type="project" value="UniProtKB-UniRule"/>
</dbReference>
<dbReference type="NCBIfam" id="TIGR01296">
    <property type="entry name" value="asd_B"/>
    <property type="match status" value="1"/>
</dbReference>
<evidence type="ECO:0000256" key="5">
    <source>
        <dbReference type="ARBA" id="ARBA00011738"/>
    </source>
</evidence>
<comment type="subunit">
    <text evidence="5 15">Homodimer.</text>
</comment>
<accession>B2A769</accession>
<evidence type="ECO:0000256" key="11">
    <source>
        <dbReference type="ARBA" id="ARBA00023002"/>
    </source>
</evidence>
<dbReference type="FunCoup" id="B2A769">
    <property type="interactions" value="409"/>
</dbReference>
<feature type="binding site" evidence="15">
    <location>
        <position position="236"/>
    </location>
    <ligand>
        <name>substrate</name>
    </ligand>
</feature>
<evidence type="ECO:0000256" key="13">
    <source>
        <dbReference type="ARBA" id="ARBA00023167"/>
    </source>
</evidence>
<feature type="binding site" evidence="15">
    <location>
        <begin position="41"/>
        <end position="42"/>
    </location>
    <ligand>
        <name>NADP(+)</name>
        <dbReference type="ChEBI" id="CHEBI:58349"/>
    </ligand>
</feature>
<dbReference type="UniPathway" id="UPA00051">
    <property type="reaction ID" value="UER00464"/>
</dbReference>
<feature type="active site" description="Acyl-thioester intermediate" evidence="15 16">
    <location>
        <position position="130"/>
    </location>
</feature>
<protein>
    <recommendedName>
        <fullName evidence="6 15">Aspartate-semialdehyde dehydrogenase</fullName>
        <shortName evidence="15">ASA dehydrogenase</shortName>
        <shortName evidence="15">ASADH</shortName>
        <ecNumber evidence="6 15">1.2.1.11</ecNumber>
    </recommendedName>
    <alternativeName>
        <fullName evidence="15">Aspartate-beta-semialdehyde dehydrogenase</fullName>
    </alternativeName>
</protein>
<dbReference type="STRING" id="457570.Nther_0670"/>
<keyword evidence="10 15" id="KW-0220">Diaminopimelate biosynthesis</keyword>
<evidence type="ECO:0000256" key="2">
    <source>
        <dbReference type="ARBA" id="ARBA00005076"/>
    </source>
</evidence>
<evidence type="ECO:0000256" key="6">
    <source>
        <dbReference type="ARBA" id="ARBA00013120"/>
    </source>
</evidence>
<dbReference type="HAMAP" id="MF_02121">
    <property type="entry name" value="ASADH"/>
    <property type="match status" value="1"/>
</dbReference>